<feature type="signal peptide" evidence="1">
    <location>
        <begin position="1"/>
        <end position="32"/>
    </location>
</feature>
<proteinExistence type="predicted"/>
<dbReference type="InterPro" id="IPR006311">
    <property type="entry name" value="TAT_signal"/>
</dbReference>
<name>A0A5B8XPT9_9DELT</name>
<dbReference type="RefSeq" id="WP_146959875.1">
    <property type="nucleotide sequence ID" value="NZ_CP042467.1"/>
</dbReference>
<evidence type="ECO:0000313" key="2">
    <source>
        <dbReference type="EMBL" id="QED27912.1"/>
    </source>
</evidence>
<dbReference type="AlphaFoldDB" id="A0A5B8XPT9"/>
<evidence type="ECO:0000313" key="3">
    <source>
        <dbReference type="Proteomes" id="UP000321595"/>
    </source>
</evidence>
<dbReference type="KEGG" id="bbae:FRD01_11825"/>
<keyword evidence="3" id="KW-1185">Reference proteome</keyword>
<gene>
    <name evidence="2" type="ORF">FRD01_11825</name>
</gene>
<dbReference type="CDD" id="cd00158">
    <property type="entry name" value="RHOD"/>
    <property type="match status" value="1"/>
</dbReference>
<dbReference type="PROSITE" id="PS51318">
    <property type="entry name" value="TAT"/>
    <property type="match status" value="1"/>
</dbReference>
<evidence type="ECO:0000256" key="1">
    <source>
        <dbReference type="SAM" id="SignalP"/>
    </source>
</evidence>
<dbReference type="EMBL" id="CP042467">
    <property type="protein sequence ID" value="QED27912.1"/>
    <property type="molecule type" value="Genomic_DNA"/>
</dbReference>
<feature type="chain" id="PRO_5022965454" evidence="1">
    <location>
        <begin position="33"/>
        <end position="509"/>
    </location>
</feature>
<sequence>MKVPNLKEMSPIKRRRFLKLMGAALASPAVPAALKFDAMSMLVGEAHAQEMENSAPTYFVEINLRDQWDFGHVFVSPGLATHADLRRGTNGTKCALFYNNLSQQAHNFYLTEDSMELIPHLDDIACCEMFELSVGRIHGHEAANCTRSPGRGYNGGAGRMAMYEAEPAYSEQGNEPHYSSTPTPAALHNYWQKQLDDKPLRNGVAFKGVSRFHTVYHFGAGLPGAELDRRQNVSELMNAFPDQVRDLNVLASPEEAATISRILRSLDQRYFQKYGYSTGAVDRHNQNIQEVQELLYTGQTQTISLPLSDEERNYWSEGVPPQVGQNIKANIWEQCAYAFKLLSNDMTRTFAVEFDYLDVHDQRTPDQMHVKARQTVLPLVRLIESFKAAGMWDRTLIAIYSLDGGRSPAAASYGNEGKNTVILAGGMVRGGYYGDISVAGNTGDGHNYRYHIPDANTGALAGAVTDNSGRIPGASIWKTTMRALKVPASVYNQFADVQSAPELPFILKT</sequence>
<reference evidence="2 3" key="1">
    <citation type="submission" date="2019-08" db="EMBL/GenBank/DDBJ databases">
        <authorList>
            <person name="Liang Q."/>
        </authorList>
    </citation>
    <scope>NUCLEOTIDE SEQUENCE [LARGE SCALE GENOMIC DNA]</scope>
    <source>
        <strain evidence="2 3">V1718</strain>
    </source>
</reference>
<dbReference type="OrthoDB" id="9779968at2"/>
<accession>A0A5B8XPT9</accession>
<organism evidence="2 3">
    <name type="scientific">Microvenator marinus</name>
    <dbReference type="NCBI Taxonomy" id="2600177"/>
    <lineage>
        <taxon>Bacteria</taxon>
        <taxon>Deltaproteobacteria</taxon>
        <taxon>Bradymonadales</taxon>
        <taxon>Microvenatoraceae</taxon>
        <taxon>Microvenator</taxon>
    </lineage>
</organism>
<keyword evidence="1" id="KW-0732">Signal</keyword>
<dbReference type="Proteomes" id="UP000321595">
    <property type="component" value="Chromosome"/>
</dbReference>
<dbReference type="InterPro" id="IPR010869">
    <property type="entry name" value="DUF1501"/>
</dbReference>
<protein>
    <submittedName>
        <fullName evidence="2">DUF1501 domain-containing protein</fullName>
    </submittedName>
</protein>
<dbReference type="Pfam" id="PF07394">
    <property type="entry name" value="DUF1501"/>
    <property type="match status" value="1"/>
</dbReference>